<dbReference type="Proteomes" id="UP000503640">
    <property type="component" value="Unassembled WGS sequence"/>
</dbReference>
<dbReference type="Pfam" id="PF02620">
    <property type="entry name" value="YceD"/>
    <property type="match status" value="1"/>
</dbReference>
<name>A0A7I9VIJ7_9BACT</name>
<proteinExistence type="predicted"/>
<sequence length="190" mass="20890">MRVNIDEIKEGGLERAWDLPRETVDEMVQGDPAAYRARAPLHVDARLRKVERRVLFDARGEAALTAPCGRCLTPVELEVPLEFELTYVPADEAEEEAATGEQGGDHAATRVAGSFAAESADEETYSGKVIDLDPAVREQLLLALPRYPVCQESCKGLCSVCGANLNERDCGCDRHVPDPRWAGLEKLKKK</sequence>
<evidence type="ECO:0000313" key="1">
    <source>
        <dbReference type="EMBL" id="GEJ56163.1"/>
    </source>
</evidence>
<protein>
    <recommendedName>
        <fullName evidence="3">DUF177 domain-containing protein</fullName>
    </recommendedName>
</protein>
<organism evidence="1 2">
    <name type="scientific">Anaeromyxobacter diazotrophicus</name>
    <dbReference type="NCBI Taxonomy" id="2590199"/>
    <lineage>
        <taxon>Bacteria</taxon>
        <taxon>Pseudomonadati</taxon>
        <taxon>Myxococcota</taxon>
        <taxon>Myxococcia</taxon>
        <taxon>Myxococcales</taxon>
        <taxon>Cystobacterineae</taxon>
        <taxon>Anaeromyxobacteraceae</taxon>
        <taxon>Anaeromyxobacter</taxon>
    </lineage>
</organism>
<evidence type="ECO:0000313" key="2">
    <source>
        <dbReference type="Proteomes" id="UP000503640"/>
    </source>
</evidence>
<dbReference type="PANTHER" id="PTHR34374">
    <property type="entry name" value="LARGE RIBOSOMAL RNA SUBUNIT ACCUMULATION PROTEIN YCED HOMOLOG 1, CHLOROPLASTIC"/>
    <property type="match status" value="1"/>
</dbReference>
<keyword evidence="2" id="KW-1185">Reference proteome</keyword>
<gene>
    <name evidence="1" type="ORF">AMYX_09040</name>
</gene>
<accession>A0A7I9VIJ7</accession>
<comment type="caution">
    <text evidence="1">The sequence shown here is derived from an EMBL/GenBank/DDBJ whole genome shotgun (WGS) entry which is preliminary data.</text>
</comment>
<dbReference type="InterPro" id="IPR003772">
    <property type="entry name" value="YceD"/>
</dbReference>
<dbReference type="AlphaFoldDB" id="A0A7I9VIJ7"/>
<dbReference type="EMBL" id="BJTG01000002">
    <property type="protein sequence ID" value="GEJ56163.1"/>
    <property type="molecule type" value="Genomic_DNA"/>
</dbReference>
<dbReference type="PANTHER" id="PTHR34374:SF1">
    <property type="entry name" value="LARGE RIBOSOMAL RNA SUBUNIT ACCUMULATION PROTEIN YCED HOMOLOG 1, CHLOROPLASTIC"/>
    <property type="match status" value="1"/>
</dbReference>
<evidence type="ECO:0008006" key="3">
    <source>
        <dbReference type="Google" id="ProtNLM"/>
    </source>
</evidence>
<reference evidence="2" key="1">
    <citation type="journal article" date="2020" name="Appl. Environ. Microbiol.">
        <title>Diazotrophic Anaeromyxobacter Isolates from Soils.</title>
        <authorList>
            <person name="Masuda Y."/>
            <person name="Yamanaka H."/>
            <person name="Xu Z.X."/>
            <person name="Shiratori Y."/>
            <person name="Aono T."/>
            <person name="Amachi S."/>
            <person name="Senoo K."/>
            <person name="Itoh H."/>
        </authorList>
    </citation>
    <scope>NUCLEOTIDE SEQUENCE [LARGE SCALE GENOMIC DNA]</scope>
    <source>
        <strain evidence="2">R267</strain>
    </source>
</reference>